<name>A0ABN8SXD0_9CNID</name>
<keyword evidence="2" id="KW-1133">Transmembrane helix</keyword>
<dbReference type="SUPFAM" id="SSF52799">
    <property type="entry name" value="(Phosphotyrosine protein) phosphatases II"/>
    <property type="match status" value="1"/>
</dbReference>
<feature type="region of interest" description="Disordered" evidence="1">
    <location>
        <begin position="444"/>
        <end position="474"/>
    </location>
</feature>
<sequence length="996" mass="110249">ATIAATPSSTTATSSTVAPTPVVGPRVTFQVAIEFKDKGWKKELLNRSSPLRIALVENVTQTIENFFKAKNVSASVQVIELKPGSVLAFLKVSTNKTENDAKEMLQNQMKSGMIGGLLVSKSLFSGSLFDVVLKLKAKCNDSKELRGFKQSRNLTHEIEKVLPGNETATVEKVACLETEDVTIVTVRVQVESPTPKNPNEQLRDLKKKVGDGRLGNFTLIPEWQAYIPGEKLFSVSFNLKFTNGTSETVEVLQKAIIDLFQNESDFSYVTVELKNNQTVIVKVGMKTAAPDQPYEALAPLKQSVTDGQVGNVTLIGNSFRAYINPNTITQKVFEVHFRLNMSDCDSQIGKAKKAVEDYVNKLRLYKYFIDSKLINISCVNGHYYPNDRFVYAVFRVYITPDAPENFLHHLHKCEDIWDRGVKFVTLTPTSPEIPVGNSTHLFCSKPTTPTRPTEGTRTSPTSPKEGTTNKVTSPGTPPIVQNPYLYVKMKLAITWGEFCSKLEHSLKQKIAWNLYDKDGTRVSPDRIIFINVKKSCAEPSKKTERAEVWFYVSKVGSNKLHKCLTLKAYRVLAMFVENANTKELGPEFEEKVIHVDLAGNDASNHSLGFSSGKLSTWSITLIAIAGAIGLLLLTLACCCVFCCGAKRRKKGKAVDKAQKMNAILVDANDAEGRSGKDKKGTKIKGRSDTDGNANQEKANDKNFDEGEKGNVVSYENQAYGLSKDDGRERSSISHLAPAIVTSHVPDTDKADEESNTNKGGQVSDTASSGSGGSRRGSASTGGEGQGSGSKQSSPLALRHIDADLKDRGRRRSSAHSIIDDEDVPLTHKTGTVGIVALALRNRNEKKKEAEFKNLSKDVPEEEIKYPTNTQSKNRSPDVLPAPRTRVKLSSNPDYINANWIRDHKGQQRYIATQHPLYETAEDFWRMVWERESRLVVMVNEEQKEKPTEFMDYLPRGEGNTKSFGGIEVTIKQIVKKADYTMTVLNVAESKVDCNFT</sequence>
<accession>A0ABN8SXD0</accession>
<feature type="compositionally biased region" description="Gly residues" evidence="1">
    <location>
        <begin position="769"/>
        <end position="787"/>
    </location>
</feature>
<dbReference type="PANTHER" id="PTHR19134">
    <property type="entry name" value="RECEPTOR-TYPE TYROSINE-PROTEIN PHOSPHATASE"/>
    <property type="match status" value="1"/>
</dbReference>
<dbReference type="Proteomes" id="UP001159427">
    <property type="component" value="Unassembled WGS sequence"/>
</dbReference>
<feature type="compositionally biased region" description="Basic and acidic residues" evidence="1">
    <location>
        <begin position="697"/>
        <end position="708"/>
    </location>
</feature>
<dbReference type="InterPro" id="IPR029021">
    <property type="entry name" value="Prot-tyrosine_phosphatase-like"/>
</dbReference>
<feature type="transmembrane region" description="Helical" evidence="2">
    <location>
        <begin position="617"/>
        <end position="643"/>
    </location>
</feature>
<proteinExistence type="predicted"/>
<dbReference type="InterPro" id="IPR050348">
    <property type="entry name" value="Protein-Tyr_Phosphatase"/>
</dbReference>
<feature type="compositionally biased region" description="Polar residues" evidence="1">
    <location>
        <begin position="464"/>
        <end position="474"/>
    </location>
</feature>
<feature type="region of interest" description="Disordered" evidence="1">
    <location>
        <begin position="671"/>
        <end position="796"/>
    </location>
</feature>
<feature type="domain" description="Tyrosine-protein phosphatase" evidence="3">
    <location>
        <begin position="847"/>
        <end position="996"/>
    </location>
</feature>
<gene>
    <name evidence="4" type="ORF">PEVE_00031942</name>
</gene>
<evidence type="ECO:0000313" key="4">
    <source>
        <dbReference type="EMBL" id="CAH3196156.1"/>
    </source>
</evidence>
<comment type="caution">
    <text evidence="4">The sequence shown here is derived from an EMBL/GenBank/DDBJ whole genome shotgun (WGS) entry which is preliminary data.</text>
</comment>
<dbReference type="PRINTS" id="PR00700">
    <property type="entry name" value="PRTYPHPHTASE"/>
</dbReference>
<feature type="region of interest" description="Disordered" evidence="1">
    <location>
        <begin position="861"/>
        <end position="884"/>
    </location>
</feature>
<dbReference type="EMBL" id="CALNXI010004605">
    <property type="protein sequence ID" value="CAH3196156.1"/>
    <property type="molecule type" value="Genomic_DNA"/>
</dbReference>
<keyword evidence="2" id="KW-0812">Transmembrane</keyword>
<dbReference type="Pfam" id="PF00102">
    <property type="entry name" value="Y_phosphatase"/>
    <property type="match status" value="1"/>
</dbReference>
<dbReference type="InterPro" id="IPR000242">
    <property type="entry name" value="PTP_cat"/>
</dbReference>
<feature type="non-terminal residue" evidence="4">
    <location>
        <position position="1"/>
    </location>
</feature>
<organism evidence="4 5">
    <name type="scientific">Porites evermanni</name>
    <dbReference type="NCBI Taxonomy" id="104178"/>
    <lineage>
        <taxon>Eukaryota</taxon>
        <taxon>Metazoa</taxon>
        <taxon>Cnidaria</taxon>
        <taxon>Anthozoa</taxon>
        <taxon>Hexacorallia</taxon>
        <taxon>Scleractinia</taxon>
        <taxon>Fungiina</taxon>
        <taxon>Poritidae</taxon>
        <taxon>Porites</taxon>
    </lineage>
</organism>
<reference evidence="4 5" key="1">
    <citation type="submission" date="2022-05" db="EMBL/GenBank/DDBJ databases">
        <authorList>
            <consortium name="Genoscope - CEA"/>
            <person name="William W."/>
        </authorList>
    </citation>
    <scope>NUCLEOTIDE SEQUENCE [LARGE SCALE GENOMIC DNA]</scope>
</reference>
<evidence type="ECO:0000256" key="2">
    <source>
        <dbReference type="SAM" id="Phobius"/>
    </source>
</evidence>
<evidence type="ECO:0000259" key="3">
    <source>
        <dbReference type="PROSITE" id="PS50055"/>
    </source>
</evidence>
<keyword evidence="2" id="KW-0472">Membrane</keyword>
<dbReference type="PROSITE" id="PS50055">
    <property type="entry name" value="TYR_PHOSPHATASE_PTP"/>
    <property type="match status" value="1"/>
</dbReference>
<dbReference type="PANTHER" id="PTHR19134:SF449">
    <property type="entry name" value="TYROSINE-PROTEIN PHOSPHATASE 1"/>
    <property type="match status" value="1"/>
</dbReference>
<evidence type="ECO:0000256" key="1">
    <source>
        <dbReference type="SAM" id="MobiDB-lite"/>
    </source>
</evidence>
<protein>
    <recommendedName>
        <fullName evidence="3">Tyrosine-protein phosphatase domain-containing protein</fullName>
    </recommendedName>
</protein>
<evidence type="ECO:0000313" key="5">
    <source>
        <dbReference type="Proteomes" id="UP001159427"/>
    </source>
</evidence>
<dbReference type="Gene3D" id="3.90.190.10">
    <property type="entry name" value="Protein tyrosine phosphatase superfamily"/>
    <property type="match status" value="1"/>
</dbReference>
<feature type="compositionally biased region" description="Low complexity" evidence="1">
    <location>
        <begin position="446"/>
        <end position="463"/>
    </location>
</feature>
<dbReference type="SMART" id="SM00194">
    <property type="entry name" value="PTPc"/>
    <property type="match status" value="1"/>
</dbReference>
<feature type="compositionally biased region" description="Basic and acidic residues" evidence="1">
    <location>
        <begin position="671"/>
        <end position="689"/>
    </location>
</feature>
<feature type="compositionally biased region" description="Basic and acidic residues" evidence="1">
    <location>
        <begin position="722"/>
        <end position="731"/>
    </location>
</feature>
<keyword evidence="5" id="KW-1185">Reference proteome</keyword>
<dbReference type="CDD" id="cd00047">
    <property type="entry name" value="PTPc"/>
    <property type="match status" value="1"/>
</dbReference>